<protein>
    <submittedName>
        <fullName evidence="1">Uncharacterized protein</fullName>
    </submittedName>
</protein>
<evidence type="ECO:0000313" key="1">
    <source>
        <dbReference type="EMBL" id="OLN33266.1"/>
    </source>
</evidence>
<dbReference type="STRING" id="1888891.DSOL_0993"/>
<proteinExistence type="predicted"/>
<reference evidence="1 2" key="1">
    <citation type="submission" date="2016-09" db="EMBL/GenBank/DDBJ databases">
        <title>Complete genome of Desulfosporosinus sp. OL.</title>
        <authorList>
            <person name="Mardanov A."/>
            <person name="Beletsky A."/>
            <person name="Panova A."/>
            <person name="Karnachuk O."/>
            <person name="Ravin N."/>
        </authorList>
    </citation>
    <scope>NUCLEOTIDE SEQUENCE [LARGE SCALE GENOMIC DNA]</scope>
    <source>
        <strain evidence="1 2">OL</strain>
    </source>
</reference>
<dbReference type="AlphaFoldDB" id="A0A1Q8R124"/>
<sequence>MIAVLSKRSLKLKNLRINKVCGVQIGKSLKSEKGAVPKVNC</sequence>
<evidence type="ECO:0000313" key="2">
    <source>
        <dbReference type="Proteomes" id="UP000186102"/>
    </source>
</evidence>
<keyword evidence="2" id="KW-1185">Reference proteome</keyword>
<name>A0A1Q8R124_9FIRM</name>
<comment type="caution">
    <text evidence="1">The sequence shown here is derived from an EMBL/GenBank/DDBJ whole genome shotgun (WGS) entry which is preliminary data.</text>
</comment>
<dbReference type="Proteomes" id="UP000186102">
    <property type="component" value="Unassembled WGS sequence"/>
</dbReference>
<gene>
    <name evidence="1" type="ORF">DSOL_0993</name>
</gene>
<dbReference type="EMBL" id="MLBF01000004">
    <property type="protein sequence ID" value="OLN33266.1"/>
    <property type="molecule type" value="Genomic_DNA"/>
</dbReference>
<accession>A0A1Q8R124</accession>
<organism evidence="1 2">
    <name type="scientific">Desulfosporosinus metallidurans</name>
    <dbReference type="NCBI Taxonomy" id="1888891"/>
    <lineage>
        <taxon>Bacteria</taxon>
        <taxon>Bacillati</taxon>
        <taxon>Bacillota</taxon>
        <taxon>Clostridia</taxon>
        <taxon>Eubacteriales</taxon>
        <taxon>Desulfitobacteriaceae</taxon>
        <taxon>Desulfosporosinus</taxon>
    </lineage>
</organism>